<evidence type="ECO:0000313" key="3">
    <source>
        <dbReference type="Proteomes" id="UP000799776"/>
    </source>
</evidence>
<dbReference type="EMBL" id="ML978755">
    <property type="protein sequence ID" value="KAF2083844.1"/>
    <property type="molecule type" value="Genomic_DNA"/>
</dbReference>
<evidence type="ECO:0000256" key="1">
    <source>
        <dbReference type="SAM" id="MobiDB-lite"/>
    </source>
</evidence>
<feature type="compositionally biased region" description="Basic and acidic residues" evidence="1">
    <location>
        <begin position="1"/>
        <end position="11"/>
    </location>
</feature>
<dbReference type="AlphaFoldDB" id="A0A9P4HLK6"/>
<reference evidence="2" key="1">
    <citation type="journal article" date="2020" name="Stud. Mycol.">
        <title>101 Dothideomycetes genomes: a test case for predicting lifestyles and emergence of pathogens.</title>
        <authorList>
            <person name="Haridas S."/>
            <person name="Albert R."/>
            <person name="Binder M."/>
            <person name="Bloem J."/>
            <person name="Labutti K."/>
            <person name="Salamov A."/>
            <person name="Andreopoulos B."/>
            <person name="Baker S."/>
            <person name="Barry K."/>
            <person name="Bills G."/>
            <person name="Bluhm B."/>
            <person name="Cannon C."/>
            <person name="Castanera R."/>
            <person name="Culley D."/>
            <person name="Daum C."/>
            <person name="Ezra D."/>
            <person name="Gonzalez J."/>
            <person name="Henrissat B."/>
            <person name="Kuo A."/>
            <person name="Liang C."/>
            <person name="Lipzen A."/>
            <person name="Lutzoni F."/>
            <person name="Magnuson J."/>
            <person name="Mondo S."/>
            <person name="Nolan M."/>
            <person name="Ohm R."/>
            <person name="Pangilinan J."/>
            <person name="Park H.-J."/>
            <person name="Ramirez L."/>
            <person name="Alfaro M."/>
            <person name="Sun H."/>
            <person name="Tritt A."/>
            <person name="Yoshinaga Y."/>
            <person name="Zwiers L.-H."/>
            <person name="Turgeon B."/>
            <person name="Goodwin S."/>
            <person name="Spatafora J."/>
            <person name="Crous P."/>
            <person name="Grigoriev I."/>
        </authorList>
    </citation>
    <scope>NUCLEOTIDE SEQUENCE</scope>
    <source>
        <strain evidence="2">CBS 121410</strain>
    </source>
</reference>
<protein>
    <submittedName>
        <fullName evidence="2">Uncharacterized protein</fullName>
    </submittedName>
</protein>
<name>A0A9P4HLK6_9PEZI</name>
<dbReference type="Proteomes" id="UP000799776">
    <property type="component" value="Unassembled WGS sequence"/>
</dbReference>
<feature type="region of interest" description="Disordered" evidence="1">
    <location>
        <begin position="1"/>
        <end position="27"/>
    </location>
</feature>
<proteinExistence type="predicted"/>
<sequence>MLGHSHTDHPANRKKRHQLGTGGQASDVRPPIGIPLIGLELVKLTIDVKRDQPSSPFVADSSDAEYDMMLEEVKTIEPNLACPLSLQKEIRNDMLFDGRDTLYPGWDFPTLMAPDAVHPSAGSASANWKKTNAAAGSDLHPSDLNTDEQRCLDADHLLELIDAALRLAICDKPAKLSRMILKVQDDCSPKLATLAPSPTYSNVRSSSLRSKLTKLPLILNSGVYKDHVVFEDAGNPSCVFDGAVVRLWLLLQRRQLNVNAAKQLRPLSSSVNDDKTASNEEAEILEKYSPQISPVDEELHDDQDLFDTGPELRQAYADDALVWGSGEISLEDEETEEDLLIEEDATPVPLFGMNSNWSVPDLGLLQPFPEEPLLTA</sequence>
<dbReference type="OrthoDB" id="4187154at2759"/>
<accession>A0A9P4HLK6</accession>
<keyword evidence="3" id="KW-1185">Reference proteome</keyword>
<comment type="caution">
    <text evidence="2">The sequence shown here is derived from an EMBL/GenBank/DDBJ whole genome shotgun (WGS) entry which is preliminary data.</text>
</comment>
<evidence type="ECO:0000313" key="2">
    <source>
        <dbReference type="EMBL" id="KAF2083844.1"/>
    </source>
</evidence>
<gene>
    <name evidence="2" type="ORF">K490DRAFT_69408</name>
</gene>
<organism evidence="2 3">
    <name type="scientific">Saccharata proteae CBS 121410</name>
    <dbReference type="NCBI Taxonomy" id="1314787"/>
    <lineage>
        <taxon>Eukaryota</taxon>
        <taxon>Fungi</taxon>
        <taxon>Dikarya</taxon>
        <taxon>Ascomycota</taxon>
        <taxon>Pezizomycotina</taxon>
        <taxon>Dothideomycetes</taxon>
        <taxon>Dothideomycetes incertae sedis</taxon>
        <taxon>Botryosphaeriales</taxon>
        <taxon>Saccharataceae</taxon>
        <taxon>Saccharata</taxon>
    </lineage>
</organism>